<keyword evidence="2" id="KW-0812">Transmembrane</keyword>
<evidence type="ECO:0000256" key="2">
    <source>
        <dbReference type="SAM" id="Phobius"/>
    </source>
</evidence>
<comment type="caution">
    <text evidence="3">The sequence shown here is derived from an EMBL/GenBank/DDBJ whole genome shotgun (WGS) entry which is preliminary data.</text>
</comment>
<reference evidence="3" key="1">
    <citation type="submission" date="2019-12" db="EMBL/GenBank/DDBJ databases">
        <title>Comparative genomics gives insights into the taxonomy of the Azoarcus-Aromatoleum group and reveals separate origins of nif in the plant-associated Azoarcus and non-plant-associated Aromatoleum sub-groups.</title>
        <authorList>
            <person name="Lafos M."/>
            <person name="Maluk M."/>
            <person name="Batista M."/>
            <person name="Junghare M."/>
            <person name="Carmona M."/>
            <person name="Faoro H."/>
            <person name="Cruz L.M."/>
            <person name="Battistoni F."/>
            <person name="De Souza E."/>
            <person name="Pedrosa F."/>
            <person name="Chen W.-M."/>
            <person name="Poole P.S."/>
            <person name="Dixon R.A."/>
            <person name="James E.K."/>
        </authorList>
    </citation>
    <scope>NUCLEOTIDE SEQUENCE</scope>
    <source>
        <strain evidence="3">NSC3</strain>
    </source>
</reference>
<proteinExistence type="predicted"/>
<dbReference type="Proteomes" id="UP000599523">
    <property type="component" value="Unassembled WGS sequence"/>
</dbReference>
<evidence type="ECO:0000256" key="1">
    <source>
        <dbReference type="SAM" id="MobiDB-lite"/>
    </source>
</evidence>
<name>A0A972FMK4_9RHOO</name>
<evidence type="ECO:0008006" key="5">
    <source>
        <dbReference type="Google" id="ProtNLM"/>
    </source>
</evidence>
<dbReference type="RefSeq" id="WP_168989631.1">
    <property type="nucleotide sequence ID" value="NZ_CAWPHM010000097.1"/>
</dbReference>
<keyword evidence="2" id="KW-1133">Transmembrane helix</keyword>
<keyword evidence="2" id="KW-0472">Membrane</keyword>
<feature type="transmembrane region" description="Helical" evidence="2">
    <location>
        <begin position="29"/>
        <end position="49"/>
    </location>
</feature>
<evidence type="ECO:0000313" key="4">
    <source>
        <dbReference type="Proteomes" id="UP000599523"/>
    </source>
</evidence>
<organism evidence="3 4">
    <name type="scientific">Azoarcus taiwanensis</name>
    <dbReference type="NCBI Taxonomy" id="666964"/>
    <lineage>
        <taxon>Bacteria</taxon>
        <taxon>Pseudomonadati</taxon>
        <taxon>Pseudomonadota</taxon>
        <taxon>Betaproteobacteria</taxon>
        <taxon>Rhodocyclales</taxon>
        <taxon>Zoogloeaceae</taxon>
        <taxon>Azoarcus</taxon>
    </lineage>
</organism>
<evidence type="ECO:0000313" key="3">
    <source>
        <dbReference type="EMBL" id="NMG05011.1"/>
    </source>
</evidence>
<protein>
    <recommendedName>
        <fullName evidence="5">Phosphonate ABC transporter, permease protein PhnE</fullName>
    </recommendedName>
</protein>
<feature type="region of interest" description="Disordered" evidence="1">
    <location>
        <begin position="151"/>
        <end position="170"/>
    </location>
</feature>
<sequence>MTAASATAPSPTVADRLPAIERLFARKRLFSFGVPGVILAYLLYVFFAFDVPGLIQRANMDNARILVADSYSHKTHVTQDTRSGQIRVAIEGEAKGVYPEHLLPDWVAIDGPSAEIDLGRGQSARIDNGAVFLTVPGYGVIEARSTRNGVSVNIPDGPNRPTVKRVGRES</sequence>
<dbReference type="EMBL" id="WTVM01000188">
    <property type="protein sequence ID" value="NMG05011.1"/>
    <property type="molecule type" value="Genomic_DNA"/>
</dbReference>
<gene>
    <name evidence="3" type="ORF">GPA21_18860</name>
</gene>
<keyword evidence="4" id="KW-1185">Reference proteome</keyword>
<dbReference type="AlphaFoldDB" id="A0A972FMK4"/>
<accession>A0A972FMK4</accession>